<proteinExistence type="predicted"/>
<dbReference type="EMBL" id="MU251399">
    <property type="protein sequence ID" value="KAG9236785.1"/>
    <property type="molecule type" value="Genomic_DNA"/>
</dbReference>
<keyword evidence="1" id="KW-0175">Coiled coil</keyword>
<organism evidence="3 4">
    <name type="scientific">Amylocarpus encephaloides</name>
    <dbReference type="NCBI Taxonomy" id="45428"/>
    <lineage>
        <taxon>Eukaryota</taxon>
        <taxon>Fungi</taxon>
        <taxon>Dikarya</taxon>
        <taxon>Ascomycota</taxon>
        <taxon>Pezizomycotina</taxon>
        <taxon>Leotiomycetes</taxon>
        <taxon>Helotiales</taxon>
        <taxon>Helotiales incertae sedis</taxon>
        <taxon>Amylocarpus</taxon>
    </lineage>
</organism>
<comment type="caution">
    <text evidence="3">The sequence shown here is derived from an EMBL/GenBank/DDBJ whole genome shotgun (WGS) entry which is preliminary data.</text>
</comment>
<gene>
    <name evidence="3" type="ORF">BJ875DRAFT_523902</name>
</gene>
<keyword evidence="4" id="KW-1185">Reference proteome</keyword>
<dbReference type="Proteomes" id="UP000824998">
    <property type="component" value="Unassembled WGS sequence"/>
</dbReference>
<dbReference type="AlphaFoldDB" id="A0A9P7YNF4"/>
<sequence length="692" mass="77736">MDTNTQEPEMDTNAQELELNSAVTVPTSPPLGQIEKGKRPAEAEWDDNHNKRTVNIRKYANRVFAHSNISTQNAIVALREKDLLSQLEEATARIEMTLADAEKTTIELQALQEKTAGMLAEQEKVTNELLAEQKKTSTLTEGNAKLQSELDRVYNGIRESNINTRRLGAARNKRFEDTIAEANEATRRERERADANNQAHEQLKVNFDRSYRELDTNNTELYKAHQELLANGGREGYITEKLAHDMVDEAKREVILSMHTQHTREVEMQVKAQRLAARAEALAEAKEEAEMQIKTARDSAVAETMQLADRIYHEEQLKNMSRLAEAERAKEAAEKQVYDLQKQLADAGTKTVEVPVEVIVEKEVLVEKAVETVVEKIVEKVVEKVVYIDRPTPEMVCTSTQTIDPPSPRPLTITIGGVQEIPAMVCTSTQTIDPPSSQPLTVTIGGVQETPDVPPQNDGRLAGLTALLQTEVSELQELLTESNERVASAEEFATQLADNHGQAMELFHSVRKADVERLEGRLAAAEDPMNRLRVEKSTVLKNYFDTYEAPLPVNEEEYPLSEAGDVVLSAAELKEEIREEVEAHYQWLMDFKYGLLTDNSQPPPNMEIYRELLESKDEVLKQQGLVADGLVAIKTLEEDLEASREREAEEKKRSEHLAKNQDEKLKGFLQTLGVGIATVIYSAFTTKVFGLW</sequence>
<feature type="coiled-coil region" evidence="1">
    <location>
        <begin position="323"/>
        <end position="350"/>
    </location>
</feature>
<name>A0A9P7YNF4_9HELO</name>
<feature type="coiled-coil region" evidence="1">
    <location>
        <begin position="172"/>
        <end position="203"/>
    </location>
</feature>
<feature type="region of interest" description="Disordered" evidence="2">
    <location>
        <begin position="1"/>
        <end position="46"/>
    </location>
</feature>
<evidence type="ECO:0000256" key="2">
    <source>
        <dbReference type="SAM" id="MobiDB-lite"/>
    </source>
</evidence>
<feature type="compositionally biased region" description="Polar residues" evidence="2">
    <location>
        <begin position="1"/>
        <end position="15"/>
    </location>
</feature>
<evidence type="ECO:0000256" key="1">
    <source>
        <dbReference type="SAM" id="Coils"/>
    </source>
</evidence>
<feature type="coiled-coil region" evidence="1">
    <location>
        <begin position="272"/>
        <end position="299"/>
    </location>
</feature>
<reference evidence="3" key="1">
    <citation type="journal article" date="2021" name="IMA Fungus">
        <title>Genomic characterization of three marine fungi, including Emericellopsis atlantica sp. nov. with signatures of a generalist lifestyle and marine biomass degradation.</title>
        <authorList>
            <person name="Hagestad O.C."/>
            <person name="Hou L."/>
            <person name="Andersen J.H."/>
            <person name="Hansen E.H."/>
            <person name="Altermark B."/>
            <person name="Li C."/>
            <person name="Kuhnert E."/>
            <person name="Cox R.J."/>
            <person name="Crous P.W."/>
            <person name="Spatafora J.W."/>
            <person name="Lail K."/>
            <person name="Amirebrahimi M."/>
            <person name="Lipzen A."/>
            <person name="Pangilinan J."/>
            <person name="Andreopoulos W."/>
            <person name="Hayes R.D."/>
            <person name="Ng V."/>
            <person name="Grigoriev I.V."/>
            <person name="Jackson S.A."/>
            <person name="Sutton T.D.S."/>
            <person name="Dobson A.D.W."/>
            <person name="Rama T."/>
        </authorList>
    </citation>
    <scope>NUCLEOTIDE SEQUENCE</scope>
    <source>
        <strain evidence="3">TRa018bII</strain>
    </source>
</reference>
<feature type="compositionally biased region" description="Basic and acidic residues" evidence="2">
    <location>
        <begin position="35"/>
        <end position="46"/>
    </location>
</feature>
<feature type="coiled-coil region" evidence="1">
    <location>
        <begin position="84"/>
        <end position="114"/>
    </location>
</feature>
<evidence type="ECO:0000313" key="3">
    <source>
        <dbReference type="EMBL" id="KAG9236785.1"/>
    </source>
</evidence>
<accession>A0A9P7YNF4</accession>
<evidence type="ECO:0000313" key="4">
    <source>
        <dbReference type="Proteomes" id="UP000824998"/>
    </source>
</evidence>
<protein>
    <submittedName>
        <fullName evidence="3">Uncharacterized protein</fullName>
    </submittedName>
</protein>